<name>A0A0A5GIQ0_9BACI</name>
<protein>
    <submittedName>
        <fullName evidence="1">Uncharacterized protein</fullName>
    </submittedName>
</protein>
<evidence type="ECO:0000313" key="1">
    <source>
        <dbReference type="EMBL" id="KGX91098.1"/>
    </source>
</evidence>
<accession>A0A0A5GIQ0</accession>
<dbReference type="EMBL" id="AVPE01000011">
    <property type="protein sequence ID" value="KGX91098.1"/>
    <property type="molecule type" value="Genomic_DNA"/>
</dbReference>
<proteinExistence type="predicted"/>
<dbReference type="Proteomes" id="UP000030528">
    <property type="component" value="Unassembled WGS sequence"/>
</dbReference>
<dbReference type="STRING" id="1385510.GCA_000425205_02615"/>
<sequence length="561" mass="64915">MFVTMMSLFLFGFSESSEKRDTFLVHGEELKSSQSHLLKTLEKQKIDMVYLTTDPTKKEEYYGDFIRKAHEQGIEVHATAGDPSWGLTKNQDQLLAFTDWVKEFNASVDEPTQFDGIHLKIQPFYLPEWYDDRDTVIAEWKQNVTAFKEAVADLDVEVSNSIPFWFDDIKTPGQEETPFYEWLMAQFDHTTILAYRDTLEGENGIVSLIEDEMDAAERLNTEIIVGVTLENTGQDHVTFFEEGIVDMNMHLALVDIYVGRWDSYVGTSIDSYTYWRQSSQDGEEDVEDEEESEEQPFIRGTYVWHPELVRTEPDQIIQFAKEQGLNHLYTQMDVSQPYDVYTYFVSEATKAGIEVHAMGGGPKWALKEKKYRITRLTDYVKNYNEQAAADEKFAGVHLDIEPYVLPEWDEDKEAVLRSWMTNLEHFVQEVEEANNLESSVDLAMWFDDEPTPGNPDTPFNEWVINQVDHTSIMAFRDFAEGHGGIIDMAQNEIDHADNLGKEITISVEMKQNETSDHITFFDEGKAEMESQLAIVNDYFKEFESYEGYSVHAYKYWTTANN</sequence>
<reference evidence="1 2" key="1">
    <citation type="submission" date="2013-08" db="EMBL/GenBank/DDBJ databases">
        <authorList>
            <person name="Huang J."/>
            <person name="Wang G."/>
        </authorList>
    </citation>
    <scope>NUCLEOTIDE SEQUENCE [LARGE SCALE GENOMIC DNA]</scope>
    <source>
        <strain evidence="1 2">JSM 076056</strain>
    </source>
</reference>
<evidence type="ECO:0000313" key="2">
    <source>
        <dbReference type="Proteomes" id="UP000030528"/>
    </source>
</evidence>
<dbReference type="AlphaFoldDB" id="A0A0A5GIQ0"/>
<organism evidence="1 2">
    <name type="scientific">Pontibacillus halophilus JSM 076056 = DSM 19796</name>
    <dbReference type="NCBI Taxonomy" id="1385510"/>
    <lineage>
        <taxon>Bacteria</taxon>
        <taxon>Bacillati</taxon>
        <taxon>Bacillota</taxon>
        <taxon>Bacilli</taxon>
        <taxon>Bacillales</taxon>
        <taxon>Bacillaceae</taxon>
        <taxon>Pontibacillus</taxon>
    </lineage>
</organism>
<dbReference type="eggNOG" id="ENOG502Z7KZ">
    <property type="taxonomic scope" value="Bacteria"/>
</dbReference>
<gene>
    <name evidence="1" type="ORF">N781_05210</name>
</gene>
<comment type="caution">
    <text evidence="1">The sequence shown here is derived from an EMBL/GenBank/DDBJ whole genome shotgun (WGS) entry which is preliminary data.</text>
</comment>
<keyword evidence="2" id="KW-1185">Reference proteome</keyword>